<keyword evidence="3" id="KW-1185">Reference proteome</keyword>
<dbReference type="PROSITE" id="PS51257">
    <property type="entry name" value="PROKAR_LIPOPROTEIN"/>
    <property type="match status" value="1"/>
</dbReference>
<dbReference type="Proteomes" id="UP000177515">
    <property type="component" value="Chromosome 1"/>
</dbReference>
<evidence type="ECO:0000313" key="3">
    <source>
        <dbReference type="Proteomes" id="UP000177515"/>
    </source>
</evidence>
<reference evidence="2 3" key="1">
    <citation type="submission" date="2016-10" db="EMBL/GenBank/DDBJ databases">
        <title>Complete genome sequences of three Cupriavidus strains isolated from various Malaysian environments.</title>
        <authorList>
            <person name="Abdullah A.A.-A."/>
            <person name="Shafie N.A.H."/>
            <person name="Lau N.S."/>
        </authorList>
    </citation>
    <scope>NUCLEOTIDE SEQUENCE [LARGE SCALE GENOMIC DNA]</scope>
    <source>
        <strain evidence="2 3">USMAA1020</strain>
    </source>
</reference>
<accession>A0ABN4TKJ5</accession>
<name>A0ABN4TKJ5_9BURK</name>
<evidence type="ECO:0000313" key="2">
    <source>
        <dbReference type="EMBL" id="AOZ05391.1"/>
    </source>
</evidence>
<keyword evidence="1" id="KW-0732">Signal</keyword>
<dbReference type="EMBL" id="CP017754">
    <property type="protein sequence ID" value="AOZ05391.1"/>
    <property type="molecule type" value="Genomic_DNA"/>
</dbReference>
<evidence type="ECO:0008006" key="4">
    <source>
        <dbReference type="Google" id="ProtNLM"/>
    </source>
</evidence>
<protein>
    <recommendedName>
        <fullName evidence="4">Membrane associated, exported and processed into extracellular protein EXP</fullName>
    </recommendedName>
</protein>
<organism evidence="2 3">
    <name type="scientific">Cupriavidus malaysiensis</name>
    <dbReference type="NCBI Taxonomy" id="367825"/>
    <lineage>
        <taxon>Bacteria</taxon>
        <taxon>Pseudomonadati</taxon>
        <taxon>Pseudomonadota</taxon>
        <taxon>Betaproteobacteria</taxon>
        <taxon>Burkholderiales</taxon>
        <taxon>Burkholderiaceae</taxon>
        <taxon>Cupriavidus</taxon>
    </lineage>
</organism>
<proteinExistence type="predicted"/>
<feature type="chain" id="PRO_5045786306" description="Membrane associated, exported and processed into extracellular protein EXP" evidence="1">
    <location>
        <begin position="24"/>
        <end position="564"/>
    </location>
</feature>
<dbReference type="RefSeq" id="WP_071011511.1">
    <property type="nucleotide sequence ID" value="NZ_CP017754.1"/>
</dbReference>
<feature type="signal peptide" evidence="1">
    <location>
        <begin position="1"/>
        <end position="23"/>
    </location>
</feature>
<evidence type="ECO:0000256" key="1">
    <source>
        <dbReference type="SAM" id="SignalP"/>
    </source>
</evidence>
<sequence length="564" mass="54171">MQTSLKKPLVLATMAAAAVLVVACGGGDDSPSTPTASVSGKAVDFYLSGATVTFTGCNNQTTKTDGNGNFAFPSGCTSSPLTVTGGTDIGTKLAFNGVLQAPAVAYKAGQVPVISPLTTLAVALGVSPSTLAAKLGVTTDPTLVDPMTDAAALKAAVVVQQLIDQITKTLSGVVTNAGGTISASAAAAAAAKAVASAINNTSGTVNLGDPTLVSNAIKGAVVNAQSSLPANLQSSINTVAANVAAIATPLVSTTVSSVSNALSNVTLGGSPSATLTALQTSGALNSVTSSASSTLATTLASAVSSTALTNSSLTSLLSALGNAVATGSPADVSSAASALGANVSGSVVTQISNAITLSNYVQVGNVSINGGTPVAYTSSLTGTGTLADVKAVLTTVGSPFGTNGSNVRAGLHYSYNGNNVDLVIDKVTLTFDGTGALTGATVPANTSYSFNISGGINVSVKATNNSADNLYGTIGSAGALDLPVTTFLSKLQAAGSLSSAQIASLTPKSGGTANVTFALVGSNGNAVVVGTGTGTAAKSTGSAAVTASGAAVAGNGLTFSLSLN</sequence>
<gene>
    <name evidence="2" type="ORF">BKK80_05905</name>
</gene>